<dbReference type="InterPro" id="IPR035901">
    <property type="entry name" value="GIY-YIG_endonuc_sf"/>
</dbReference>
<dbReference type="Pfam" id="PF01541">
    <property type="entry name" value="GIY-YIG"/>
    <property type="match status" value="1"/>
</dbReference>
<dbReference type="RefSeq" id="WP_379558834.1">
    <property type="nucleotide sequence ID" value="NZ_JBHTJS010000044.1"/>
</dbReference>
<comment type="caution">
    <text evidence="3">The sequence shown here is derived from an EMBL/GenBank/DDBJ whole genome shotgun (WGS) entry which is preliminary data.</text>
</comment>
<sequence>MPDINPECTPQPISQLISQHPPQAISKEWHVYLLRCNDGSLYTGISVDPERRCIEHNQQASRASRYVWARRPAQLVWQRTVANQSLALQLEYRLKRLTKARKERLLQEDSIWQALQAEIKTAPLRRRK</sequence>
<proteinExistence type="inferred from homology"/>
<feature type="domain" description="GIY-YIG" evidence="2">
    <location>
        <begin position="27"/>
        <end position="104"/>
    </location>
</feature>
<organism evidence="3 4">
    <name type="scientific">Oceanisphaera ostreae</name>
    <dbReference type="NCBI Taxonomy" id="914151"/>
    <lineage>
        <taxon>Bacteria</taxon>
        <taxon>Pseudomonadati</taxon>
        <taxon>Pseudomonadota</taxon>
        <taxon>Gammaproteobacteria</taxon>
        <taxon>Aeromonadales</taxon>
        <taxon>Aeromonadaceae</taxon>
        <taxon>Oceanisphaera</taxon>
    </lineage>
</organism>
<dbReference type="PANTHER" id="PTHR34477:SF1">
    <property type="entry name" value="UPF0213 PROTEIN YHBQ"/>
    <property type="match status" value="1"/>
</dbReference>
<evidence type="ECO:0000259" key="2">
    <source>
        <dbReference type="PROSITE" id="PS50164"/>
    </source>
</evidence>
<accession>A0ABW3KLB5</accession>
<dbReference type="PROSITE" id="PS50164">
    <property type="entry name" value="GIY_YIG"/>
    <property type="match status" value="1"/>
</dbReference>
<evidence type="ECO:0000313" key="4">
    <source>
        <dbReference type="Proteomes" id="UP001597048"/>
    </source>
</evidence>
<dbReference type="InterPro" id="IPR050190">
    <property type="entry name" value="UPF0213_domain"/>
</dbReference>
<dbReference type="EMBL" id="JBHTJS010000044">
    <property type="protein sequence ID" value="MFD1008856.1"/>
    <property type="molecule type" value="Genomic_DNA"/>
</dbReference>
<dbReference type="CDD" id="cd10456">
    <property type="entry name" value="GIY-YIG_UPF0213"/>
    <property type="match status" value="1"/>
</dbReference>
<dbReference type="SUPFAM" id="SSF82771">
    <property type="entry name" value="GIY-YIG endonuclease"/>
    <property type="match status" value="1"/>
</dbReference>
<dbReference type="InterPro" id="IPR000305">
    <property type="entry name" value="GIY-YIG_endonuc"/>
</dbReference>
<gene>
    <name evidence="3" type="ORF">ACFQ1C_11900</name>
</gene>
<dbReference type="Gene3D" id="3.40.1440.10">
    <property type="entry name" value="GIY-YIG endonuclease"/>
    <property type="match status" value="1"/>
</dbReference>
<reference evidence="4" key="1">
    <citation type="journal article" date="2019" name="Int. J. Syst. Evol. Microbiol.">
        <title>The Global Catalogue of Microorganisms (GCM) 10K type strain sequencing project: providing services to taxonomists for standard genome sequencing and annotation.</title>
        <authorList>
            <consortium name="The Broad Institute Genomics Platform"/>
            <consortium name="The Broad Institute Genome Sequencing Center for Infectious Disease"/>
            <person name="Wu L."/>
            <person name="Ma J."/>
        </authorList>
    </citation>
    <scope>NUCLEOTIDE SEQUENCE [LARGE SCALE GENOMIC DNA]</scope>
    <source>
        <strain evidence="4">CCUG 60525</strain>
    </source>
</reference>
<name>A0ABW3KLB5_9GAMM</name>
<dbReference type="Proteomes" id="UP001597048">
    <property type="component" value="Unassembled WGS sequence"/>
</dbReference>
<dbReference type="PANTHER" id="PTHR34477">
    <property type="entry name" value="UPF0213 PROTEIN YHBQ"/>
    <property type="match status" value="1"/>
</dbReference>
<comment type="similarity">
    <text evidence="1">Belongs to the UPF0213 family.</text>
</comment>
<protein>
    <submittedName>
        <fullName evidence="3">GIY-YIG nuclease family protein</fullName>
    </submittedName>
</protein>
<keyword evidence="4" id="KW-1185">Reference proteome</keyword>
<evidence type="ECO:0000313" key="3">
    <source>
        <dbReference type="EMBL" id="MFD1008856.1"/>
    </source>
</evidence>
<evidence type="ECO:0000256" key="1">
    <source>
        <dbReference type="ARBA" id="ARBA00007435"/>
    </source>
</evidence>